<evidence type="ECO:0000313" key="4">
    <source>
        <dbReference type="Proteomes" id="UP001324427"/>
    </source>
</evidence>
<protein>
    <recommendedName>
        <fullName evidence="2">NADAR domain-containing protein</fullName>
    </recommendedName>
</protein>
<gene>
    <name evidence="3" type="ORF">LTR36_008131</name>
</gene>
<name>A0AAV9J847_9PEZI</name>
<accession>A0AAV9J847</accession>
<keyword evidence="4" id="KW-1185">Reference proteome</keyword>
<feature type="domain" description="NADAR" evidence="2">
    <location>
        <begin position="261"/>
        <end position="341"/>
    </location>
</feature>
<dbReference type="SUPFAM" id="SSF143990">
    <property type="entry name" value="YbiA-like"/>
    <property type="match status" value="1"/>
</dbReference>
<evidence type="ECO:0000256" key="1">
    <source>
        <dbReference type="SAM" id="MobiDB-lite"/>
    </source>
</evidence>
<comment type="caution">
    <text evidence="3">The sequence shown here is derived from an EMBL/GenBank/DDBJ whole genome shotgun (WGS) entry which is preliminary data.</text>
</comment>
<dbReference type="InterPro" id="IPR012816">
    <property type="entry name" value="NADAR"/>
</dbReference>
<feature type="compositionally biased region" description="Polar residues" evidence="1">
    <location>
        <begin position="448"/>
        <end position="457"/>
    </location>
</feature>
<feature type="region of interest" description="Disordered" evidence="1">
    <location>
        <begin position="367"/>
        <end position="392"/>
    </location>
</feature>
<feature type="compositionally biased region" description="Polar residues" evidence="1">
    <location>
        <begin position="95"/>
        <end position="104"/>
    </location>
</feature>
<dbReference type="InterPro" id="IPR037238">
    <property type="entry name" value="YbiA-like_sf"/>
</dbReference>
<dbReference type="Pfam" id="PF08719">
    <property type="entry name" value="NADAR"/>
    <property type="match status" value="1"/>
</dbReference>
<evidence type="ECO:0000313" key="3">
    <source>
        <dbReference type="EMBL" id="KAK4541215.1"/>
    </source>
</evidence>
<reference evidence="3 4" key="1">
    <citation type="submission" date="2021-11" db="EMBL/GenBank/DDBJ databases">
        <title>Black yeast isolated from Biological Soil Crust.</title>
        <authorList>
            <person name="Kurbessoian T."/>
        </authorList>
    </citation>
    <scope>NUCLEOTIDE SEQUENCE [LARGE SCALE GENOMIC DNA]</scope>
    <source>
        <strain evidence="3 4">CCFEE 5522</strain>
    </source>
</reference>
<feature type="compositionally biased region" description="Low complexity" evidence="1">
    <location>
        <begin position="414"/>
        <end position="425"/>
    </location>
</feature>
<feature type="region of interest" description="Disordered" evidence="1">
    <location>
        <begin position="1"/>
        <end position="162"/>
    </location>
</feature>
<dbReference type="Gene3D" id="1.10.357.40">
    <property type="entry name" value="YbiA-like"/>
    <property type="match status" value="1"/>
</dbReference>
<feature type="region of interest" description="Disordered" evidence="1">
    <location>
        <begin position="414"/>
        <end position="463"/>
    </location>
</feature>
<dbReference type="Proteomes" id="UP001324427">
    <property type="component" value="Unassembled WGS sequence"/>
</dbReference>
<sequence length="628" mass="68489">MAPGRKRRAAPTSDGPHRKRQRQNVLSDELVRGSDRESVSGAGDAKPAANPKPRRPKAAASARNSTAKPTAKPGKIAKREPPAEPFKLTELKPKSGTSKSTARKTANGKITKPSTEGKEQAGKKTSKKTAKPSTDGKEQADKKMSDKTAKPSMEDKDSHTLGHPLACLRNTFHSPYSDPSHLPAGEGYEFPNAETQIEIVHAAVAKKHRLEKGEDQKHHRVGRLEAPCDVSELPAYIAANGGKPTFLRLYVACYGWTPEAVQEWAEMRWNTVVHAVMTKFEFREHLWDKLLATGDKTIVELSADKVFGIGFEDATVALQSQDGWGLNVFGCALMIARTRIRQKKIETRDTEEQHLRLQKLAVGSGSISPVSHASVKSEPTDEEMGGNSNGIRRSPVFDLGDDGIFGDQTFAAMSSTGQTTSGSGTRRLGHKKRLRSEDSDDEGSDISNLTMENNNDGASEAPFRHYSKKAALTRTRNSAMSSHPTSRALLGATHVSMRSVALASARNLAGASLLSRALLKTAYPSGKITASSFDGSEDYSDTDQMLRRPVKDWSDSLKWQHLANMLSPGYSSDQQERIRVEMSLSREDKRVPIDGNGRPTPAGVVRSKTSLLVLWTPGRRGSPLDEIV</sequence>
<feature type="compositionally biased region" description="Basic and acidic residues" evidence="1">
    <location>
        <begin position="77"/>
        <end position="93"/>
    </location>
</feature>
<organism evidence="3 4">
    <name type="scientific">Oleoguttula mirabilis</name>
    <dbReference type="NCBI Taxonomy" id="1507867"/>
    <lineage>
        <taxon>Eukaryota</taxon>
        <taxon>Fungi</taxon>
        <taxon>Dikarya</taxon>
        <taxon>Ascomycota</taxon>
        <taxon>Pezizomycotina</taxon>
        <taxon>Dothideomycetes</taxon>
        <taxon>Dothideomycetidae</taxon>
        <taxon>Mycosphaerellales</taxon>
        <taxon>Teratosphaeriaceae</taxon>
        <taxon>Oleoguttula</taxon>
    </lineage>
</organism>
<feature type="compositionally biased region" description="Basic and acidic residues" evidence="1">
    <location>
        <begin position="134"/>
        <end position="160"/>
    </location>
</feature>
<evidence type="ECO:0000259" key="2">
    <source>
        <dbReference type="Pfam" id="PF08719"/>
    </source>
</evidence>
<dbReference type="CDD" id="cd15457">
    <property type="entry name" value="NADAR"/>
    <property type="match status" value="1"/>
</dbReference>
<feature type="compositionally biased region" description="Basic and acidic residues" evidence="1">
    <location>
        <begin position="29"/>
        <end position="38"/>
    </location>
</feature>
<dbReference type="EMBL" id="JAVFHQ010000055">
    <property type="protein sequence ID" value="KAK4541215.1"/>
    <property type="molecule type" value="Genomic_DNA"/>
</dbReference>
<proteinExistence type="predicted"/>
<dbReference type="AlphaFoldDB" id="A0AAV9J847"/>